<dbReference type="Gene3D" id="3.30.420.10">
    <property type="entry name" value="Ribonuclease H-like superfamily/Ribonuclease H"/>
    <property type="match status" value="1"/>
</dbReference>
<dbReference type="GO" id="GO:0004523">
    <property type="term" value="F:RNA-DNA hybrid ribonuclease activity"/>
    <property type="evidence" value="ECO:0007669"/>
    <property type="project" value="InterPro"/>
</dbReference>
<evidence type="ECO:0000313" key="3">
    <source>
        <dbReference type="Proteomes" id="UP000489600"/>
    </source>
</evidence>
<dbReference type="InterPro" id="IPR052929">
    <property type="entry name" value="RNase_H-like_EbsB-rel"/>
</dbReference>
<evidence type="ECO:0000259" key="1">
    <source>
        <dbReference type="Pfam" id="PF13456"/>
    </source>
</evidence>
<dbReference type="PANTHER" id="PTHR47074">
    <property type="entry name" value="BNAC02G40300D PROTEIN"/>
    <property type="match status" value="1"/>
</dbReference>
<dbReference type="EMBL" id="CABITT030000001">
    <property type="protein sequence ID" value="VVA89943.1"/>
    <property type="molecule type" value="Genomic_DNA"/>
</dbReference>
<dbReference type="AlphaFoldDB" id="A0A565AM58"/>
<accession>A0A565AM58</accession>
<dbReference type="Proteomes" id="UP000489600">
    <property type="component" value="Unassembled WGS sequence"/>
</dbReference>
<dbReference type="CDD" id="cd06222">
    <property type="entry name" value="RNase_H_like"/>
    <property type="match status" value="1"/>
</dbReference>
<dbReference type="InterPro" id="IPR036397">
    <property type="entry name" value="RNaseH_sf"/>
</dbReference>
<proteinExistence type="predicted"/>
<dbReference type="GO" id="GO:0003676">
    <property type="term" value="F:nucleic acid binding"/>
    <property type="evidence" value="ECO:0007669"/>
    <property type="project" value="InterPro"/>
</dbReference>
<keyword evidence="3" id="KW-1185">Reference proteome</keyword>
<sequence length="105" mass="11846">MTMTTTSSQRIYKWKPPPTSWLKCIVDGAWSKGNTKSGVGWILRDKDGKVKWLGARAYPKLRTSVETEVEALRWALLSTLSLGYQQVIFETDAQVVLKAINGEEE</sequence>
<reference evidence="2" key="1">
    <citation type="submission" date="2019-07" db="EMBL/GenBank/DDBJ databases">
        <authorList>
            <person name="Dittberner H."/>
        </authorList>
    </citation>
    <scope>NUCLEOTIDE SEQUENCE [LARGE SCALE GENOMIC DNA]</scope>
</reference>
<dbReference type="InterPro" id="IPR002156">
    <property type="entry name" value="RNaseH_domain"/>
</dbReference>
<dbReference type="InterPro" id="IPR012337">
    <property type="entry name" value="RNaseH-like_sf"/>
</dbReference>
<protein>
    <recommendedName>
        <fullName evidence="1">RNase H type-1 domain-containing protein</fullName>
    </recommendedName>
</protein>
<dbReference type="SUPFAM" id="SSF53098">
    <property type="entry name" value="Ribonuclease H-like"/>
    <property type="match status" value="1"/>
</dbReference>
<name>A0A565AM58_9BRAS</name>
<gene>
    <name evidence="2" type="ORF">ANE_LOCUS388</name>
</gene>
<dbReference type="InterPro" id="IPR044730">
    <property type="entry name" value="RNase_H-like_dom_plant"/>
</dbReference>
<organism evidence="2 3">
    <name type="scientific">Arabis nemorensis</name>
    <dbReference type="NCBI Taxonomy" id="586526"/>
    <lineage>
        <taxon>Eukaryota</taxon>
        <taxon>Viridiplantae</taxon>
        <taxon>Streptophyta</taxon>
        <taxon>Embryophyta</taxon>
        <taxon>Tracheophyta</taxon>
        <taxon>Spermatophyta</taxon>
        <taxon>Magnoliopsida</taxon>
        <taxon>eudicotyledons</taxon>
        <taxon>Gunneridae</taxon>
        <taxon>Pentapetalae</taxon>
        <taxon>rosids</taxon>
        <taxon>malvids</taxon>
        <taxon>Brassicales</taxon>
        <taxon>Brassicaceae</taxon>
        <taxon>Arabideae</taxon>
        <taxon>Arabis</taxon>
    </lineage>
</organism>
<comment type="caution">
    <text evidence="2">The sequence shown here is derived from an EMBL/GenBank/DDBJ whole genome shotgun (WGS) entry which is preliminary data.</text>
</comment>
<evidence type="ECO:0000313" key="2">
    <source>
        <dbReference type="EMBL" id="VVA89943.1"/>
    </source>
</evidence>
<dbReference type="OrthoDB" id="1024736at2759"/>
<dbReference type="Pfam" id="PF13456">
    <property type="entry name" value="RVT_3"/>
    <property type="match status" value="1"/>
</dbReference>
<dbReference type="PANTHER" id="PTHR47074:SF48">
    <property type="entry name" value="POLYNUCLEOTIDYL TRANSFERASE, RIBONUCLEASE H-LIKE SUPERFAMILY PROTEIN"/>
    <property type="match status" value="1"/>
</dbReference>
<feature type="domain" description="RNase H type-1" evidence="1">
    <location>
        <begin position="26"/>
        <end position="104"/>
    </location>
</feature>